<dbReference type="AlphaFoldDB" id="A0A0D8XT09"/>
<reference evidence="3" key="2">
    <citation type="journal article" date="2016" name="Sci. Rep.">
        <title>Dictyocaulus viviparus genome, variome and transcriptome elucidate lungworm biology and support future intervention.</title>
        <authorList>
            <person name="McNulty S.N."/>
            <person name="Strube C."/>
            <person name="Rosa B.A."/>
            <person name="Martin J.C."/>
            <person name="Tyagi R."/>
            <person name="Choi Y.J."/>
            <person name="Wang Q."/>
            <person name="Hallsworth Pepin K."/>
            <person name="Zhang X."/>
            <person name="Ozersky P."/>
            <person name="Wilson R.K."/>
            <person name="Sternberg P.W."/>
            <person name="Gasser R.B."/>
            <person name="Mitreva M."/>
        </authorList>
    </citation>
    <scope>NUCLEOTIDE SEQUENCE [LARGE SCALE GENOMIC DNA]</scope>
    <source>
        <strain evidence="3">HannoverDv2000</strain>
    </source>
</reference>
<sequence length="153" mass="17355">MITLLFCTILMITYEDMSSSQFPIIFDSTVTTVTLPQQEQSSETVTYTTFVDENNVQLYSSELLSCMGKLRLACGVNSDVNRIFNRYVSPSRLDKINDVFREEARILCKLDENDALEEFMNEYTPAIQIAEQGLFCCSSSSVENRLHEATISS</sequence>
<dbReference type="EMBL" id="KN716327">
    <property type="protein sequence ID" value="KJH46947.1"/>
    <property type="molecule type" value="Genomic_DNA"/>
</dbReference>
<dbReference type="Proteomes" id="UP000053766">
    <property type="component" value="Unassembled WGS sequence"/>
</dbReference>
<keyword evidence="1" id="KW-0732">Signal</keyword>
<gene>
    <name evidence="2" type="ORF">DICVIV_06969</name>
</gene>
<evidence type="ECO:0000313" key="2">
    <source>
        <dbReference type="EMBL" id="KJH46947.1"/>
    </source>
</evidence>
<evidence type="ECO:0000256" key="1">
    <source>
        <dbReference type="SAM" id="SignalP"/>
    </source>
</evidence>
<organism evidence="2 3">
    <name type="scientific">Dictyocaulus viviparus</name>
    <name type="common">Bovine lungworm</name>
    <dbReference type="NCBI Taxonomy" id="29172"/>
    <lineage>
        <taxon>Eukaryota</taxon>
        <taxon>Metazoa</taxon>
        <taxon>Ecdysozoa</taxon>
        <taxon>Nematoda</taxon>
        <taxon>Chromadorea</taxon>
        <taxon>Rhabditida</taxon>
        <taxon>Rhabditina</taxon>
        <taxon>Rhabditomorpha</taxon>
        <taxon>Strongyloidea</taxon>
        <taxon>Metastrongylidae</taxon>
        <taxon>Dictyocaulus</taxon>
    </lineage>
</organism>
<dbReference type="OrthoDB" id="5865353at2759"/>
<feature type="chain" id="PRO_5002336178" evidence="1">
    <location>
        <begin position="20"/>
        <end position="153"/>
    </location>
</feature>
<evidence type="ECO:0000313" key="3">
    <source>
        <dbReference type="Proteomes" id="UP000053766"/>
    </source>
</evidence>
<accession>A0A0D8XT09</accession>
<proteinExistence type="predicted"/>
<protein>
    <submittedName>
        <fullName evidence="2">Uncharacterized protein</fullName>
    </submittedName>
</protein>
<name>A0A0D8XT09_DICVI</name>
<feature type="signal peptide" evidence="1">
    <location>
        <begin position="1"/>
        <end position="19"/>
    </location>
</feature>
<keyword evidence="3" id="KW-1185">Reference proteome</keyword>
<reference evidence="2 3" key="1">
    <citation type="submission" date="2013-11" db="EMBL/GenBank/DDBJ databases">
        <title>Draft genome of the bovine lungworm Dictyocaulus viviparus.</title>
        <authorList>
            <person name="Mitreva M."/>
        </authorList>
    </citation>
    <scope>NUCLEOTIDE SEQUENCE [LARGE SCALE GENOMIC DNA]</scope>
    <source>
        <strain evidence="2 3">HannoverDv2000</strain>
    </source>
</reference>